<dbReference type="EMBL" id="BBMM01000002">
    <property type="protein sequence ID" value="GAK99352.1"/>
    <property type="molecule type" value="Genomic_DNA"/>
</dbReference>
<name>A0A090QAV4_NONUL</name>
<dbReference type="GO" id="GO:0016757">
    <property type="term" value="F:glycosyltransferase activity"/>
    <property type="evidence" value="ECO:0007669"/>
    <property type="project" value="UniProtKB-ARBA"/>
</dbReference>
<protein>
    <recommendedName>
        <fullName evidence="1">Glycosyltransferase subfamily 4-like N-terminal domain-containing protein</fullName>
    </recommendedName>
</protein>
<sequence>MSQSLKILVLAENLDINASSAAKGRLSLIRNLLKSDVAIKVLHYSRQEISIEGCKSVSIKEKKSIYYFLGKLVILLQRFTALKLNELVEKNRGFSFTHTADALSMKKALIQEDFQSYDFVLTLSLASSFRTHKALLYLPQWHSKWLAYVHDPYPMHSYPRPYDWVEPGHQYKRNFFKEISLKACRIIYPSQLLAQWMESYYHEAQSKAIVIPHLIDDSRQINTDLPSYFQPEYFNILHAGLLMSARDPRTLLAAFQQFLIEIPEAQKDARLIFVGRESVFHNEIRKLQKNTLQIILSAGYENFDKTYSMQLAAAINVILEAKGPLSPFLPGKFPHCVAANKPILLLGPHYSESRRILGNDYPYYSEIDDQLHIKSIIIELYKLWKNDRLKFNLDMPAVKTYLATRR</sequence>
<dbReference type="Proteomes" id="UP000029226">
    <property type="component" value="Unassembled WGS sequence"/>
</dbReference>
<evidence type="ECO:0000313" key="2">
    <source>
        <dbReference type="EMBL" id="GAK99352.1"/>
    </source>
</evidence>
<feature type="domain" description="Glycosyltransferase subfamily 4-like N-terminal" evidence="1">
    <location>
        <begin position="103"/>
        <end position="219"/>
    </location>
</feature>
<gene>
    <name evidence="2" type="ORF">JCM19314_3397</name>
</gene>
<evidence type="ECO:0000313" key="3">
    <source>
        <dbReference type="Proteomes" id="UP000029226"/>
    </source>
</evidence>
<dbReference type="AlphaFoldDB" id="A0A090QAV4"/>
<proteinExistence type="predicted"/>
<comment type="caution">
    <text evidence="2">The sequence shown here is derived from an EMBL/GenBank/DDBJ whole genome shotgun (WGS) entry which is preliminary data.</text>
</comment>
<accession>A0A090QAV4</accession>
<dbReference type="SUPFAM" id="SSF53756">
    <property type="entry name" value="UDP-Glycosyltransferase/glycogen phosphorylase"/>
    <property type="match status" value="1"/>
</dbReference>
<organism evidence="2 3">
    <name type="scientific">Nonlabens ulvanivorans</name>
    <name type="common">Persicivirga ulvanivorans</name>
    <dbReference type="NCBI Taxonomy" id="906888"/>
    <lineage>
        <taxon>Bacteria</taxon>
        <taxon>Pseudomonadati</taxon>
        <taxon>Bacteroidota</taxon>
        <taxon>Flavobacteriia</taxon>
        <taxon>Flavobacteriales</taxon>
        <taxon>Flavobacteriaceae</taxon>
        <taxon>Nonlabens</taxon>
    </lineage>
</organism>
<dbReference type="InterPro" id="IPR028098">
    <property type="entry name" value="Glyco_trans_4-like_N"/>
</dbReference>
<reference evidence="2 3" key="1">
    <citation type="journal article" date="2014" name="Genome Announc.">
        <title>Draft Genome Sequences of Marine Flavobacterium Nonlabens Strains NR17, NR24, NR27, NR32, NR33, and Ara13.</title>
        <authorList>
            <person name="Nakanishi M."/>
            <person name="Meirelles P."/>
            <person name="Suzuki R."/>
            <person name="Takatani N."/>
            <person name="Mino S."/>
            <person name="Suda W."/>
            <person name="Oshima K."/>
            <person name="Hattori M."/>
            <person name="Ohkuma M."/>
            <person name="Hosokawa M."/>
            <person name="Miyashita K."/>
            <person name="Thompson F.L."/>
            <person name="Niwa A."/>
            <person name="Sawabe T."/>
            <person name="Sawabe T."/>
        </authorList>
    </citation>
    <scope>NUCLEOTIDE SEQUENCE [LARGE SCALE GENOMIC DNA]</scope>
    <source>
        <strain evidence="3">JCM19314</strain>
    </source>
</reference>
<evidence type="ECO:0000259" key="1">
    <source>
        <dbReference type="Pfam" id="PF13439"/>
    </source>
</evidence>
<dbReference type="Pfam" id="PF13439">
    <property type="entry name" value="Glyco_transf_4"/>
    <property type="match status" value="1"/>
</dbReference>